<protein>
    <submittedName>
        <fullName evidence="3">Helix-turn-helix domain-containing protein</fullName>
    </submittedName>
</protein>
<feature type="compositionally biased region" description="Polar residues" evidence="1">
    <location>
        <begin position="1"/>
        <end position="12"/>
    </location>
</feature>
<dbReference type="EMBL" id="JBICBM010000015">
    <property type="protein sequence ID" value="MFF9885757.1"/>
    <property type="molecule type" value="Genomic_DNA"/>
</dbReference>
<reference evidence="3 4" key="1">
    <citation type="submission" date="2024-10" db="EMBL/GenBank/DDBJ databases">
        <title>The Natural Products Discovery Center: Release of the First 8490 Sequenced Strains for Exploring Actinobacteria Biosynthetic Diversity.</title>
        <authorList>
            <person name="Kalkreuter E."/>
            <person name="Kautsar S.A."/>
            <person name="Yang D."/>
            <person name="Bader C.D."/>
            <person name="Teijaro C.N."/>
            <person name="Fluegel L."/>
            <person name="Davis C.M."/>
            <person name="Simpson J.R."/>
            <person name="Lauterbach L."/>
            <person name="Steele A.D."/>
            <person name="Gui C."/>
            <person name="Meng S."/>
            <person name="Li G."/>
            <person name="Viehrig K."/>
            <person name="Ye F."/>
            <person name="Su P."/>
            <person name="Kiefer A.F."/>
            <person name="Nichols A."/>
            <person name="Cepeda A.J."/>
            <person name="Yan W."/>
            <person name="Fan B."/>
            <person name="Jiang Y."/>
            <person name="Adhikari A."/>
            <person name="Zheng C.-J."/>
            <person name="Schuster L."/>
            <person name="Cowan T.M."/>
            <person name="Smanski M.J."/>
            <person name="Chevrette M.G."/>
            <person name="De Carvalho L.P.S."/>
            <person name="Shen B."/>
        </authorList>
    </citation>
    <scope>NUCLEOTIDE SEQUENCE [LARGE SCALE GENOMIC DNA]</scope>
    <source>
        <strain evidence="3 4">NPDC013366</strain>
    </source>
</reference>
<name>A0ABW6Z540_9ACTN</name>
<keyword evidence="4" id="KW-1185">Reference proteome</keyword>
<feature type="region of interest" description="Disordered" evidence="1">
    <location>
        <begin position="1"/>
        <end position="29"/>
    </location>
</feature>
<gene>
    <name evidence="3" type="ORF">ACF1HC_29805</name>
</gene>
<dbReference type="RefSeq" id="WP_030785929.1">
    <property type="nucleotide sequence ID" value="NZ_JBFACJ010000024.1"/>
</dbReference>
<evidence type="ECO:0000313" key="3">
    <source>
        <dbReference type="EMBL" id="MFF9885757.1"/>
    </source>
</evidence>
<comment type="caution">
    <text evidence="3">The sequence shown here is derived from an EMBL/GenBank/DDBJ whole genome shotgun (WGS) entry which is preliminary data.</text>
</comment>
<proteinExistence type="predicted"/>
<dbReference type="InterPro" id="IPR045745">
    <property type="entry name" value="HTH_58_Actinobacteria-type"/>
</dbReference>
<feature type="domain" description="Helix-turn-helix" evidence="2">
    <location>
        <begin position="27"/>
        <end position="83"/>
    </location>
</feature>
<dbReference type="Proteomes" id="UP001603418">
    <property type="component" value="Unassembled WGS sequence"/>
</dbReference>
<sequence length="92" mass="9791">MDETKPTTQQTAGPAGSTDGGYGPFPIQKGRRLTGQELADFTELVVAAYKTTSIRGICKKTGRSYGAIHRTLVRGNVTLRPRAAKPGTPSKT</sequence>
<evidence type="ECO:0000256" key="1">
    <source>
        <dbReference type="SAM" id="MobiDB-lite"/>
    </source>
</evidence>
<accession>A0ABW6Z540</accession>
<dbReference type="Pfam" id="PF19575">
    <property type="entry name" value="HTH_58"/>
    <property type="match status" value="1"/>
</dbReference>
<evidence type="ECO:0000313" key="4">
    <source>
        <dbReference type="Proteomes" id="UP001603418"/>
    </source>
</evidence>
<evidence type="ECO:0000259" key="2">
    <source>
        <dbReference type="Pfam" id="PF19575"/>
    </source>
</evidence>
<organism evidence="3 4">
    <name type="scientific">Streptomyces eurythermus</name>
    <dbReference type="NCBI Taxonomy" id="42237"/>
    <lineage>
        <taxon>Bacteria</taxon>
        <taxon>Bacillati</taxon>
        <taxon>Actinomycetota</taxon>
        <taxon>Actinomycetes</taxon>
        <taxon>Kitasatosporales</taxon>
        <taxon>Streptomycetaceae</taxon>
        <taxon>Streptomyces</taxon>
    </lineage>
</organism>